<keyword evidence="7" id="KW-1185">Reference proteome</keyword>
<organism evidence="6 7">
    <name type="scientific">Duganella qianjiadongensis</name>
    <dbReference type="NCBI Taxonomy" id="2692176"/>
    <lineage>
        <taxon>Bacteria</taxon>
        <taxon>Pseudomonadati</taxon>
        <taxon>Pseudomonadota</taxon>
        <taxon>Betaproteobacteria</taxon>
        <taxon>Burkholderiales</taxon>
        <taxon>Oxalobacteraceae</taxon>
        <taxon>Telluria group</taxon>
        <taxon>Duganella</taxon>
    </lineage>
</organism>
<evidence type="ECO:0000256" key="3">
    <source>
        <dbReference type="ARBA" id="ARBA00023163"/>
    </source>
</evidence>
<dbReference type="InterPro" id="IPR036271">
    <property type="entry name" value="Tet_transcr_reg_TetR-rel_C_sf"/>
</dbReference>
<dbReference type="PANTHER" id="PTHR47506">
    <property type="entry name" value="TRANSCRIPTIONAL REGULATORY PROTEIN"/>
    <property type="match status" value="1"/>
</dbReference>
<accession>A0ABW9VIL6</accession>
<dbReference type="InterPro" id="IPR001647">
    <property type="entry name" value="HTH_TetR"/>
</dbReference>
<feature type="DNA-binding region" description="H-T-H motif" evidence="4">
    <location>
        <begin position="27"/>
        <end position="46"/>
    </location>
</feature>
<dbReference type="RefSeq" id="WP_161038465.1">
    <property type="nucleotide sequence ID" value="NZ_WWCM01000003.1"/>
</dbReference>
<evidence type="ECO:0000313" key="7">
    <source>
        <dbReference type="Proteomes" id="UP000478090"/>
    </source>
</evidence>
<keyword evidence="1" id="KW-0805">Transcription regulation</keyword>
<dbReference type="InterPro" id="IPR009057">
    <property type="entry name" value="Homeodomain-like_sf"/>
</dbReference>
<evidence type="ECO:0000256" key="1">
    <source>
        <dbReference type="ARBA" id="ARBA00023015"/>
    </source>
</evidence>
<comment type="caution">
    <text evidence="6">The sequence shown here is derived from an EMBL/GenBank/DDBJ whole genome shotgun (WGS) entry which is preliminary data.</text>
</comment>
<dbReference type="InterPro" id="IPR011075">
    <property type="entry name" value="TetR_C"/>
</dbReference>
<dbReference type="SUPFAM" id="SSF48498">
    <property type="entry name" value="Tetracyclin repressor-like, C-terminal domain"/>
    <property type="match status" value="1"/>
</dbReference>
<feature type="domain" description="HTH tetR-type" evidence="5">
    <location>
        <begin position="4"/>
        <end position="64"/>
    </location>
</feature>
<evidence type="ECO:0000256" key="2">
    <source>
        <dbReference type="ARBA" id="ARBA00023125"/>
    </source>
</evidence>
<dbReference type="Gene3D" id="1.10.357.10">
    <property type="entry name" value="Tetracycline Repressor, domain 2"/>
    <property type="match status" value="1"/>
</dbReference>
<protein>
    <submittedName>
        <fullName evidence="6">TetR family transcriptional regulator</fullName>
    </submittedName>
</protein>
<proteinExistence type="predicted"/>
<dbReference type="Pfam" id="PF16925">
    <property type="entry name" value="TetR_C_13"/>
    <property type="match status" value="1"/>
</dbReference>
<dbReference type="PRINTS" id="PR00455">
    <property type="entry name" value="HTHTETR"/>
</dbReference>
<dbReference type="Pfam" id="PF00440">
    <property type="entry name" value="TetR_N"/>
    <property type="match status" value="1"/>
</dbReference>
<sequence length="192" mass="20450">MKASSTASDILHTARNLILQGGYNSFSYADIAQVVGVRNASIHHHFPSKALLVQAVVAAHRADVQSGLATLQQQISDPAEQFRAYLAYWSDCIASASTPFCVCALLANELPVLPPEVAAEVRAHFRALAGWLGSVFEQAQAAGTFQLQTDAGAEAEMAMATIHGAMLSARAYGDPQVFQLIGDQLLGRLRGN</sequence>
<dbReference type="PANTHER" id="PTHR47506:SF1">
    <property type="entry name" value="HTH-TYPE TRANSCRIPTIONAL REGULATOR YJDC"/>
    <property type="match status" value="1"/>
</dbReference>
<dbReference type="EMBL" id="WWCM01000003">
    <property type="protein sequence ID" value="MYM39087.1"/>
    <property type="molecule type" value="Genomic_DNA"/>
</dbReference>
<dbReference type="Proteomes" id="UP000478090">
    <property type="component" value="Unassembled WGS sequence"/>
</dbReference>
<evidence type="ECO:0000256" key="4">
    <source>
        <dbReference type="PROSITE-ProRule" id="PRU00335"/>
    </source>
</evidence>
<name>A0ABW9VIL6_9BURK</name>
<evidence type="ECO:0000259" key="5">
    <source>
        <dbReference type="PROSITE" id="PS50977"/>
    </source>
</evidence>
<keyword evidence="3" id="KW-0804">Transcription</keyword>
<dbReference type="PROSITE" id="PS50977">
    <property type="entry name" value="HTH_TETR_2"/>
    <property type="match status" value="1"/>
</dbReference>
<gene>
    <name evidence="6" type="ORF">GTP27_07050</name>
</gene>
<evidence type="ECO:0000313" key="6">
    <source>
        <dbReference type="EMBL" id="MYM39087.1"/>
    </source>
</evidence>
<dbReference type="SUPFAM" id="SSF46689">
    <property type="entry name" value="Homeodomain-like"/>
    <property type="match status" value="1"/>
</dbReference>
<keyword evidence="2 4" id="KW-0238">DNA-binding</keyword>
<reference evidence="6 7" key="1">
    <citation type="submission" date="2019-12" db="EMBL/GenBank/DDBJ databases">
        <title>Novel species isolated from a subtropical stream in China.</title>
        <authorList>
            <person name="Lu H."/>
        </authorList>
    </citation>
    <scope>NUCLEOTIDE SEQUENCE [LARGE SCALE GENOMIC DNA]</scope>
    <source>
        <strain evidence="6 7">CY13W</strain>
    </source>
</reference>